<evidence type="ECO:0000313" key="2">
    <source>
        <dbReference type="EMBL" id="MBS2553174.1"/>
    </source>
</evidence>
<dbReference type="Proteomes" id="UP000730482">
    <property type="component" value="Unassembled WGS sequence"/>
</dbReference>
<sequence>MNATALHPGDQVRLKSGGSWTGQLAPQGSGAPGNPIVIGSYGSGAKPVLAGQGLVGATVLLSNEHDVTVDGLEVTNTTGQPKSATSPVTVGIELYGKDAGTLADLTVQNNYVHDTDSATGNYSSDPAAGGIIYIVRGNTTPTRFDHLTIQDNEVADSGSYGISGVSTWMVRDGWTSLWDFLGIPTTEFAAYYPSTALTIRGNRVHDISAGGIAPLVISGALIEHNTVQRTSVGHGNAAIWWADADDTTVQYNDVSQTPMIAGDTDASAFDADASTYGSLVQYNFSHDNDGGFFESVAAYNGAAQAVVRYNVSQNDGQGTDDSGTYAAPLKFYSLTGHVDVLNNTIWTTAGTTAPSAKMVWLQSSSATGVTLSGNIFGNAAELPYTNSGSSGAITYTHNLYYPGQPRPADSSPVVGDPKLTAPGTATAITDLSGYALGAGSAAASAGVPNAEAGGRDAVGGAVPSSNPDLGAVQSTGAVTPTVSMSSAAGALGAIDYTYPTAQTFSSVALGEVNGANGANQGPTNVTVQTWNGSRWITQSARIALGWAAAGPGLGEYRSLDLPAPVTTTAVRIVVNAADSAWGSLTSPDLRLGDYVLDAGSSSIGALSARWAGDLSDLVPTTTWSSPTSGYSFPFDLDRTFRQPRSVRQVAISAWFGQGQGPTDVTIQTWNGSGWVTQAADQTLSWAHNSSVVDTDVVTLPAAVTTTGLRVVVNAANTTWGNVAVNEIAVS</sequence>
<evidence type="ECO:0000313" key="3">
    <source>
        <dbReference type="Proteomes" id="UP000730482"/>
    </source>
</evidence>
<dbReference type="EMBL" id="JAAFYZ010000236">
    <property type="protein sequence ID" value="MBS2553174.1"/>
    <property type="molecule type" value="Genomic_DNA"/>
</dbReference>
<protein>
    <submittedName>
        <fullName evidence="2">Right-handed parallel beta-helix repeat-containing protein</fullName>
    </submittedName>
</protein>
<accession>A0ABS5L4M9</accession>
<dbReference type="InterPro" id="IPR011050">
    <property type="entry name" value="Pectin_lyase_fold/virulence"/>
</dbReference>
<dbReference type="InterPro" id="IPR006626">
    <property type="entry name" value="PbH1"/>
</dbReference>
<dbReference type="Gene3D" id="2.160.20.10">
    <property type="entry name" value="Single-stranded right-handed beta-helix, Pectin lyase-like"/>
    <property type="match status" value="1"/>
</dbReference>
<comment type="caution">
    <text evidence="2">The sequence shown here is derived from an EMBL/GenBank/DDBJ whole genome shotgun (WGS) entry which is preliminary data.</text>
</comment>
<reference evidence="2 3" key="1">
    <citation type="submission" date="2020-02" db="EMBL/GenBank/DDBJ databases">
        <title>Acidophilic actinobacteria isolated from forest soil.</title>
        <authorList>
            <person name="Golinska P."/>
        </authorList>
    </citation>
    <scope>NUCLEOTIDE SEQUENCE [LARGE SCALE GENOMIC DNA]</scope>
    <source>
        <strain evidence="2 3">NL8</strain>
    </source>
</reference>
<keyword evidence="3" id="KW-1185">Reference proteome</keyword>
<feature type="region of interest" description="Disordered" evidence="1">
    <location>
        <begin position="1"/>
        <end position="31"/>
    </location>
</feature>
<gene>
    <name evidence="2" type="ORF">KGQ19_40610</name>
</gene>
<dbReference type="RefSeq" id="WP_212019458.1">
    <property type="nucleotide sequence ID" value="NZ_JAAFYZ010000236.1"/>
</dbReference>
<evidence type="ECO:0000256" key="1">
    <source>
        <dbReference type="SAM" id="MobiDB-lite"/>
    </source>
</evidence>
<dbReference type="InterPro" id="IPR012334">
    <property type="entry name" value="Pectin_lyas_fold"/>
</dbReference>
<proteinExistence type="predicted"/>
<dbReference type="SMART" id="SM00710">
    <property type="entry name" value="PbH1"/>
    <property type="match status" value="6"/>
</dbReference>
<dbReference type="SUPFAM" id="SSF51126">
    <property type="entry name" value="Pectin lyase-like"/>
    <property type="match status" value="2"/>
</dbReference>
<name>A0ABS5L4M9_9ACTN</name>
<dbReference type="Gene3D" id="2.60.120.260">
    <property type="entry name" value="Galactose-binding domain-like"/>
    <property type="match status" value="2"/>
</dbReference>
<organism evidence="2 3">
    <name type="scientific">Catenulispora pinistramenti</name>
    <dbReference type="NCBI Taxonomy" id="2705254"/>
    <lineage>
        <taxon>Bacteria</taxon>
        <taxon>Bacillati</taxon>
        <taxon>Actinomycetota</taxon>
        <taxon>Actinomycetes</taxon>
        <taxon>Catenulisporales</taxon>
        <taxon>Catenulisporaceae</taxon>
        <taxon>Catenulispora</taxon>
    </lineage>
</organism>